<evidence type="ECO:0000313" key="2">
    <source>
        <dbReference type="Proteomes" id="UP000887565"/>
    </source>
</evidence>
<organism evidence="2 3">
    <name type="scientific">Romanomermis culicivorax</name>
    <name type="common">Nematode worm</name>
    <dbReference type="NCBI Taxonomy" id="13658"/>
    <lineage>
        <taxon>Eukaryota</taxon>
        <taxon>Metazoa</taxon>
        <taxon>Ecdysozoa</taxon>
        <taxon>Nematoda</taxon>
        <taxon>Enoplea</taxon>
        <taxon>Dorylaimia</taxon>
        <taxon>Mermithida</taxon>
        <taxon>Mermithoidea</taxon>
        <taxon>Mermithidae</taxon>
        <taxon>Romanomermis</taxon>
    </lineage>
</organism>
<feature type="chain" id="PRO_5036926357" evidence="1">
    <location>
        <begin position="19"/>
        <end position="113"/>
    </location>
</feature>
<sequence>MPIFGLLLTRIFVVVVRGFSIRFMFLCDCLGEANQFLDGGVFCHDVAQRSTLRLSTSVVDQEKAAIHFDCVAVVGQIFTILRGNGPYIVTTMNDLDIEMILPLDLQLYKCSKM</sequence>
<evidence type="ECO:0000256" key="1">
    <source>
        <dbReference type="SAM" id="SignalP"/>
    </source>
</evidence>
<accession>A0A915JBB4</accession>
<dbReference type="WBParaSite" id="nRc.2.0.1.t23788-RA">
    <property type="protein sequence ID" value="nRc.2.0.1.t23788-RA"/>
    <property type="gene ID" value="nRc.2.0.1.g23788"/>
</dbReference>
<proteinExistence type="predicted"/>
<keyword evidence="1" id="KW-0732">Signal</keyword>
<feature type="signal peptide" evidence="1">
    <location>
        <begin position="1"/>
        <end position="18"/>
    </location>
</feature>
<evidence type="ECO:0000313" key="3">
    <source>
        <dbReference type="WBParaSite" id="nRc.2.0.1.t23788-RA"/>
    </source>
</evidence>
<reference evidence="3" key="1">
    <citation type="submission" date="2022-11" db="UniProtKB">
        <authorList>
            <consortium name="WormBaseParasite"/>
        </authorList>
    </citation>
    <scope>IDENTIFICATION</scope>
</reference>
<keyword evidence="2" id="KW-1185">Reference proteome</keyword>
<protein>
    <submittedName>
        <fullName evidence="3">Secreted protein</fullName>
    </submittedName>
</protein>
<name>A0A915JBB4_ROMCU</name>
<dbReference type="AlphaFoldDB" id="A0A915JBB4"/>
<dbReference type="Proteomes" id="UP000887565">
    <property type="component" value="Unplaced"/>
</dbReference>